<name>A0A2H0BT18_9BACT</name>
<feature type="chain" id="PRO_5013890328" description="DUF3108 domain-containing protein" evidence="1">
    <location>
        <begin position="21"/>
        <end position="254"/>
    </location>
</feature>
<feature type="signal peptide" evidence="1">
    <location>
        <begin position="1"/>
        <end position="20"/>
    </location>
</feature>
<feature type="domain" description="DUF3108" evidence="2">
    <location>
        <begin position="140"/>
        <end position="239"/>
    </location>
</feature>
<dbReference type="Gene3D" id="2.40.360.20">
    <property type="match status" value="1"/>
</dbReference>
<organism evidence="3 4">
    <name type="scientific">Candidatus Uhrbacteria bacterium CG22_combo_CG10-13_8_21_14_all_47_17</name>
    <dbReference type="NCBI Taxonomy" id="1975041"/>
    <lineage>
        <taxon>Bacteria</taxon>
        <taxon>Candidatus Uhriibacteriota</taxon>
    </lineage>
</organism>
<keyword evidence="1" id="KW-0732">Signal</keyword>
<evidence type="ECO:0000256" key="1">
    <source>
        <dbReference type="SAM" id="SignalP"/>
    </source>
</evidence>
<proteinExistence type="predicted"/>
<reference evidence="3 4" key="1">
    <citation type="submission" date="2017-09" db="EMBL/GenBank/DDBJ databases">
        <title>Depth-based differentiation of microbial function through sediment-hosted aquifers and enrichment of novel symbionts in the deep terrestrial subsurface.</title>
        <authorList>
            <person name="Probst A.J."/>
            <person name="Ladd B."/>
            <person name="Jarett J.K."/>
            <person name="Geller-Mcgrath D.E."/>
            <person name="Sieber C.M."/>
            <person name="Emerson J.B."/>
            <person name="Anantharaman K."/>
            <person name="Thomas B.C."/>
            <person name="Malmstrom R."/>
            <person name="Stieglmeier M."/>
            <person name="Klingl A."/>
            <person name="Woyke T."/>
            <person name="Ryan C.M."/>
            <person name="Banfield J.F."/>
        </authorList>
    </citation>
    <scope>NUCLEOTIDE SEQUENCE [LARGE SCALE GENOMIC DNA]</scope>
    <source>
        <strain evidence="3">CG22_combo_CG10-13_8_21_14_all_47_17</strain>
    </source>
</reference>
<evidence type="ECO:0000313" key="3">
    <source>
        <dbReference type="EMBL" id="PIP60812.1"/>
    </source>
</evidence>
<evidence type="ECO:0000313" key="4">
    <source>
        <dbReference type="Proteomes" id="UP000231581"/>
    </source>
</evidence>
<dbReference type="EMBL" id="PCSZ01000028">
    <property type="protein sequence ID" value="PIP60812.1"/>
    <property type="molecule type" value="Genomic_DNA"/>
</dbReference>
<evidence type="ECO:0000259" key="2">
    <source>
        <dbReference type="Pfam" id="PF21347"/>
    </source>
</evidence>
<dbReference type="Proteomes" id="UP000231581">
    <property type="component" value="Unassembled WGS sequence"/>
</dbReference>
<dbReference type="AlphaFoldDB" id="A0A2H0BT18"/>
<sequence length="254" mass="26616">MNTKWLYPFVLLALIGAGCSSPITTPEVSAPTAAPAAGTPAAPTALAGCSHPYYPLRAGSSISYQMPTKTGMQIMKVSVTENTGNQAKLNYVFPDTNVELKQALKCTSRGVYPESYLDLASQISGVSVNSETKNVSGPLLPADVKVGSEWDTSFDVVIHIDSAQAAAIGITEMNQTTVIHRKAVEFEDVTVPAGTFHALKVESHMTSTITGIPGMSVPRVSDTTEYWVEGVGLVKSESASGGGSSTMEATAVVK</sequence>
<dbReference type="Pfam" id="PF21347">
    <property type="entry name" value="DUF3108_like"/>
    <property type="match status" value="1"/>
</dbReference>
<protein>
    <recommendedName>
        <fullName evidence="2">DUF3108 domain-containing protein</fullName>
    </recommendedName>
</protein>
<gene>
    <name evidence="3" type="ORF">COX00_01210</name>
</gene>
<comment type="caution">
    <text evidence="3">The sequence shown here is derived from an EMBL/GenBank/DDBJ whole genome shotgun (WGS) entry which is preliminary data.</text>
</comment>
<accession>A0A2H0BT18</accession>
<dbReference type="PROSITE" id="PS51257">
    <property type="entry name" value="PROKAR_LIPOPROTEIN"/>
    <property type="match status" value="1"/>
</dbReference>
<dbReference type="InterPro" id="IPR049279">
    <property type="entry name" value="DUF3108-like"/>
</dbReference>